<evidence type="ECO:0000256" key="1">
    <source>
        <dbReference type="PROSITE-ProRule" id="PRU00175"/>
    </source>
</evidence>
<dbReference type="InterPro" id="IPR001841">
    <property type="entry name" value="Znf_RING"/>
</dbReference>
<reference evidence="3" key="1">
    <citation type="submission" date="2017-12" db="EMBL/GenBank/DDBJ databases">
        <authorList>
            <person name="Barbosa P."/>
            <person name="Usie A."/>
            <person name="Ramos A.M."/>
        </authorList>
    </citation>
    <scope>NUCLEOTIDE SEQUENCE</scope>
    <source>
        <strain evidence="3">HL8</strain>
        <tissue evidence="3">Leaves</tissue>
    </source>
</reference>
<dbReference type="Gene3D" id="3.30.40.10">
    <property type="entry name" value="Zinc/RING finger domain, C3HC4 (zinc finger)"/>
    <property type="match status" value="1"/>
</dbReference>
<dbReference type="PANTHER" id="PTHR46400:SF3">
    <property type="entry name" value="E3 UBIQUITIN LIGASE BIG BROTHER-LIKE PROTEIN"/>
    <property type="match status" value="1"/>
</dbReference>
<feature type="domain" description="RING-type" evidence="2">
    <location>
        <begin position="92"/>
        <end position="133"/>
    </location>
</feature>
<comment type="caution">
    <text evidence="3">The sequence shown here is derived from an EMBL/GenBank/DDBJ whole genome shotgun (WGS) entry which is preliminary data.</text>
</comment>
<gene>
    <name evidence="3" type="primary">BB_0</name>
    <name evidence="3" type="ORF">CFP56_011413</name>
</gene>
<dbReference type="PROSITE" id="PS50089">
    <property type="entry name" value="ZF_RING_2"/>
    <property type="match status" value="1"/>
</dbReference>
<evidence type="ECO:0000313" key="3">
    <source>
        <dbReference type="EMBL" id="KAK7861420.1"/>
    </source>
</evidence>
<dbReference type="Pfam" id="PF13639">
    <property type="entry name" value="zf-RING_2"/>
    <property type="match status" value="1"/>
</dbReference>
<reference evidence="3" key="3">
    <citation type="submission" date="2023-07" db="EMBL/GenBank/DDBJ databases">
        <title>An improved reference 1 genome and first organelle genomes of Quercus suber.</title>
        <authorList>
            <consortium name="Genosuber Consortium"/>
            <person name="Usie A."/>
            <person name="Serra O."/>
            <person name="Barros P."/>
        </authorList>
    </citation>
    <scope>NUCLEOTIDE SEQUENCE</scope>
    <source>
        <strain evidence="3">HL8</strain>
        <tissue evidence="3">Leaves</tissue>
    </source>
</reference>
<dbReference type="GO" id="GO:0046621">
    <property type="term" value="P:negative regulation of organ growth"/>
    <property type="evidence" value="ECO:0007669"/>
    <property type="project" value="InterPro"/>
</dbReference>
<dbReference type="SUPFAM" id="SSF57850">
    <property type="entry name" value="RING/U-box"/>
    <property type="match status" value="1"/>
</dbReference>
<keyword evidence="1" id="KW-0862">Zinc</keyword>
<dbReference type="EMBL" id="PKMF04000002">
    <property type="protein sequence ID" value="KAK7861420.1"/>
    <property type="molecule type" value="Genomic_DNA"/>
</dbReference>
<name>A0AAW0MCB8_QUESU</name>
<proteinExistence type="predicted"/>
<protein>
    <submittedName>
        <fullName evidence="3">E3 ubiquitin ligase big brother</fullName>
    </submittedName>
</protein>
<dbReference type="InterPro" id="IPR013083">
    <property type="entry name" value="Znf_RING/FYVE/PHD"/>
</dbReference>
<dbReference type="GO" id="GO:0031624">
    <property type="term" value="F:ubiquitin conjugating enzyme binding"/>
    <property type="evidence" value="ECO:0007669"/>
    <property type="project" value="TreeGrafter"/>
</dbReference>
<sequence>MEIIEIEEVRSLDFPVKRHRSGLQALLRRKKTKKSKHRRSTVSSGLARELLDLGEAVGTQSRGLSQDLINLLPNSKYKFKNLFSAKKARKRCVVCQMRYKRGDRQIKLPCKHVYHSDCITKWLSINKICPICNTEVFG</sequence>
<dbReference type="InterPro" id="IPR033276">
    <property type="entry name" value="BB"/>
</dbReference>
<dbReference type="GO" id="GO:0004842">
    <property type="term" value="F:ubiquitin-protein transferase activity"/>
    <property type="evidence" value="ECO:0007669"/>
    <property type="project" value="InterPro"/>
</dbReference>
<dbReference type="GO" id="GO:0016567">
    <property type="term" value="P:protein ubiquitination"/>
    <property type="evidence" value="ECO:0007669"/>
    <property type="project" value="InterPro"/>
</dbReference>
<dbReference type="AlphaFoldDB" id="A0AAW0MCB8"/>
<accession>A0AAW0MCB8</accession>
<dbReference type="PANTHER" id="PTHR46400">
    <property type="entry name" value="RING/U-BOX SUPERFAMILY PROTEIN"/>
    <property type="match status" value="1"/>
</dbReference>
<dbReference type="GO" id="GO:0008270">
    <property type="term" value="F:zinc ion binding"/>
    <property type="evidence" value="ECO:0007669"/>
    <property type="project" value="UniProtKB-KW"/>
</dbReference>
<evidence type="ECO:0000259" key="2">
    <source>
        <dbReference type="PROSITE" id="PS50089"/>
    </source>
</evidence>
<dbReference type="FunFam" id="3.30.40.10:FF:000226">
    <property type="entry name" value="E3 ubiquitin ligase BIG BROTHER"/>
    <property type="match status" value="1"/>
</dbReference>
<keyword evidence="1" id="KW-0479">Metal-binding</keyword>
<dbReference type="SMART" id="SM00184">
    <property type="entry name" value="RING"/>
    <property type="match status" value="1"/>
</dbReference>
<organism evidence="3">
    <name type="scientific">Quercus suber</name>
    <name type="common">Cork oak</name>
    <dbReference type="NCBI Taxonomy" id="58331"/>
    <lineage>
        <taxon>Eukaryota</taxon>
        <taxon>Viridiplantae</taxon>
        <taxon>Streptophyta</taxon>
        <taxon>Embryophyta</taxon>
        <taxon>Tracheophyta</taxon>
        <taxon>Spermatophyta</taxon>
        <taxon>Magnoliopsida</taxon>
        <taxon>eudicotyledons</taxon>
        <taxon>Gunneridae</taxon>
        <taxon>Pentapetalae</taxon>
        <taxon>rosids</taxon>
        <taxon>fabids</taxon>
        <taxon>Fagales</taxon>
        <taxon>Fagaceae</taxon>
        <taxon>Quercus</taxon>
    </lineage>
</organism>
<keyword evidence="1" id="KW-0863">Zinc-finger</keyword>
<reference evidence="3" key="2">
    <citation type="journal article" date="2018" name="Sci. Data">
        <title>The draft genome sequence of cork oak.</title>
        <authorList>
            <person name="Ramos A.M."/>
            <person name="Usie A."/>
            <person name="Barbosa P."/>
            <person name="Barros P.M."/>
            <person name="Capote T."/>
            <person name="Chaves I."/>
            <person name="Simoes F."/>
            <person name="Abreu I."/>
            <person name="Carrasquinho I."/>
            <person name="Faro C."/>
            <person name="Guimaraes J.B."/>
            <person name="Mendonca D."/>
            <person name="Nobrega F."/>
            <person name="Rodrigues L."/>
            <person name="Saibo N.J.M."/>
            <person name="Varela M.C."/>
            <person name="Egas C."/>
            <person name="Matos J."/>
            <person name="Miguel C.M."/>
            <person name="Oliveira M.M."/>
            <person name="Ricardo C.P."/>
            <person name="Goncalves S."/>
        </authorList>
    </citation>
    <scope>NUCLEOTIDE SEQUENCE [LARGE SCALE GENOMIC DNA]</scope>
    <source>
        <strain evidence="3">HL8</strain>
    </source>
</reference>